<evidence type="ECO:0000259" key="4">
    <source>
        <dbReference type="PROSITE" id="PS50041"/>
    </source>
</evidence>
<dbReference type="SUPFAM" id="SSF90257">
    <property type="entry name" value="Myosin rod fragments"/>
    <property type="match status" value="1"/>
</dbReference>
<evidence type="ECO:0000313" key="5">
    <source>
        <dbReference type="Ensembl" id="ENSDLAP00005009599.2"/>
    </source>
</evidence>
<evidence type="ECO:0000313" key="6">
    <source>
        <dbReference type="Proteomes" id="UP000694389"/>
    </source>
</evidence>
<dbReference type="Ensembl" id="ENSDLAT00005010529.2">
    <property type="protein sequence ID" value="ENSDLAP00005009599.2"/>
    <property type="gene ID" value="ENSDLAG00005004579.2"/>
</dbReference>
<name>A0A8C4DVE6_DICLA</name>
<dbReference type="GeneTree" id="ENSGT01030000234575"/>
<dbReference type="PANTHER" id="PTHR15028:SF6">
    <property type="entry name" value="B-CELL DIFFERENTIATION ANTIGEN CD72"/>
    <property type="match status" value="1"/>
</dbReference>
<dbReference type="InterPro" id="IPR016186">
    <property type="entry name" value="C-type_lectin-like/link_sf"/>
</dbReference>
<keyword evidence="3" id="KW-0812">Transmembrane</keyword>
<dbReference type="InterPro" id="IPR003345">
    <property type="entry name" value="M_repeat"/>
</dbReference>
<reference evidence="5" key="1">
    <citation type="submission" date="2025-08" db="UniProtKB">
        <authorList>
            <consortium name="Ensembl"/>
        </authorList>
    </citation>
    <scope>IDENTIFICATION</scope>
</reference>
<dbReference type="PROSITE" id="PS00615">
    <property type="entry name" value="C_TYPE_LECTIN_1"/>
    <property type="match status" value="1"/>
</dbReference>
<dbReference type="GeneID" id="127359823"/>
<dbReference type="AlphaFoldDB" id="A0A8C4DVE6"/>
<sequence length="339" mass="38862">MDRKPQDETEQIEEEADYVNAAVRTVDKKEATSGQKFLSFTQSFLPMAACWVILLVIMSLHIYFTSVISENNAKLTAENQNLETQNQNLETQNQNLQTQNQNLTTQNQNLETQNQNLKTQNQNLETQNQNLETQNQNLTTQNQNLETQNQNLTTQNQNLKAQNQELETQKNLTEKIQDMETKQNELNVSRAQWSINAYCPLKSGGSERQCKPCQKGWENFTSGCYAFNNPGPAGQKPWDEAREDCKGKSSDLVVITDEQEKTFIHGKWWLSSGKNGFWIGLRVEDGKWKWVDGNDLTEESWIERPTEGHCATVVQNSELSSVNCSEKRQWICEQKALTV</sequence>
<feature type="transmembrane region" description="Helical" evidence="3">
    <location>
        <begin position="44"/>
        <end position="64"/>
    </location>
</feature>
<dbReference type="InterPro" id="IPR001304">
    <property type="entry name" value="C-type_lectin-like"/>
</dbReference>
<feature type="domain" description="C-type lectin" evidence="4">
    <location>
        <begin position="220"/>
        <end position="333"/>
    </location>
</feature>
<dbReference type="InterPro" id="IPR016187">
    <property type="entry name" value="CTDL_fold"/>
</dbReference>
<proteinExistence type="predicted"/>
<keyword evidence="3" id="KW-1133">Transmembrane helix</keyword>
<evidence type="ECO:0000256" key="2">
    <source>
        <dbReference type="SAM" id="Coils"/>
    </source>
</evidence>
<dbReference type="InterPro" id="IPR039689">
    <property type="entry name" value="CD72"/>
</dbReference>
<gene>
    <name evidence="5" type="primary">LOC127359823</name>
</gene>
<dbReference type="GO" id="GO:0004888">
    <property type="term" value="F:transmembrane signaling receptor activity"/>
    <property type="evidence" value="ECO:0007669"/>
    <property type="project" value="InterPro"/>
</dbReference>
<organism evidence="5 6">
    <name type="scientific">Dicentrarchus labrax</name>
    <name type="common">European seabass</name>
    <name type="synonym">Morone labrax</name>
    <dbReference type="NCBI Taxonomy" id="13489"/>
    <lineage>
        <taxon>Eukaryota</taxon>
        <taxon>Metazoa</taxon>
        <taxon>Chordata</taxon>
        <taxon>Craniata</taxon>
        <taxon>Vertebrata</taxon>
        <taxon>Euteleostomi</taxon>
        <taxon>Actinopterygii</taxon>
        <taxon>Neopterygii</taxon>
        <taxon>Teleostei</taxon>
        <taxon>Neoteleostei</taxon>
        <taxon>Acanthomorphata</taxon>
        <taxon>Eupercaria</taxon>
        <taxon>Moronidae</taxon>
        <taxon>Dicentrarchus</taxon>
    </lineage>
</organism>
<dbReference type="InterPro" id="IPR018378">
    <property type="entry name" value="C-type_lectin_CS"/>
</dbReference>
<reference evidence="5" key="2">
    <citation type="submission" date="2025-09" db="UniProtKB">
        <authorList>
            <consortium name="Ensembl"/>
        </authorList>
    </citation>
    <scope>IDENTIFICATION</scope>
</reference>
<keyword evidence="2" id="KW-0175">Coiled coil</keyword>
<dbReference type="GO" id="GO:0005886">
    <property type="term" value="C:plasma membrane"/>
    <property type="evidence" value="ECO:0007669"/>
    <property type="project" value="InterPro"/>
</dbReference>
<dbReference type="SUPFAM" id="SSF56436">
    <property type="entry name" value="C-type lectin-like"/>
    <property type="match status" value="1"/>
</dbReference>
<dbReference type="Gene3D" id="1.10.287.1490">
    <property type="match status" value="1"/>
</dbReference>
<keyword evidence="1" id="KW-1015">Disulfide bond</keyword>
<protein>
    <recommendedName>
        <fullName evidence="4">C-type lectin domain-containing protein</fullName>
    </recommendedName>
</protein>
<evidence type="ECO:0000256" key="1">
    <source>
        <dbReference type="ARBA" id="ARBA00023157"/>
    </source>
</evidence>
<feature type="coiled-coil region" evidence="2">
    <location>
        <begin position="72"/>
        <end position="189"/>
    </location>
</feature>
<dbReference type="PANTHER" id="PTHR15028">
    <property type="entry name" value="CD72-RELATED"/>
    <property type="match status" value="1"/>
</dbReference>
<keyword evidence="6" id="KW-1185">Reference proteome</keyword>
<dbReference type="Proteomes" id="UP000694389">
    <property type="component" value="Unassembled WGS sequence"/>
</dbReference>
<dbReference type="PROSITE" id="PS50041">
    <property type="entry name" value="C_TYPE_LECTIN_2"/>
    <property type="match status" value="1"/>
</dbReference>
<dbReference type="SMART" id="SM00034">
    <property type="entry name" value="CLECT"/>
    <property type="match status" value="1"/>
</dbReference>
<dbReference type="Pfam" id="PF02370">
    <property type="entry name" value="M"/>
    <property type="match status" value="2"/>
</dbReference>
<keyword evidence="3" id="KW-0472">Membrane</keyword>
<dbReference type="Gene3D" id="3.10.100.10">
    <property type="entry name" value="Mannose-Binding Protein A, subunit A"/>
    <property type="match status" value="1"/>
</dbReference>
<dbReference type="Pfam" id="PF00059">
    <property type="entry name" value="Lectin_C"/>
    <property type="match status" value="1"/>
</dbReference>
<evidence type="ECO:0000256" key="3">
    <source>
        <dbReference type="SAM" id="Phobius"/>
    </source>
</evidence>
<dbReference type="RefSeq" id="XP_051249970.1">
    <property type="nucleotide sequence ID" value="XM_051394010.1"/>
</dbReference>
<accession>A0A8C4DVE6</accession>